<evidence type="ECO:0000256" key="3">
    <source>
        <dbReference type="ARBA" id="ARBA00023315"/>
    </source>
</evidence>
<comment type="similarity">
    <text evidence="1">Belongs to the acetyltransferase family.</text>
</comment>
<dbReference type="EMBL" id="MRCB01000055">
    <property type="protein sequence ID" value="OKH17950.1"/>
    <property type="molecule type" value="Genomic_DNA"/>
</dbReference>
<gene>
    <name evidence="5" type="ORF">NIES593_22585</name>
</gene>
<dbReference type="SUPFAM" id="SSF55729">
    <property type="entry name" value="Acyl-CoA N-acyltransferases (Nat)"/>
    <property type="match status" value="1"/>
</dbReference>
<dbReference type="Pfam" id="PF00583">
    <property type="entry name" value="Acetyltransf_1"/>
    <property type="match status" value="1"/>
</dbReference>
<keyword evidence="2 5" id="KW-0808">Transferase</keyword>
<dbReference type="FunFam" id="3.40.630.30:FF:000064">
    <property type="entry name" value="GNAT family acetyltransferase"/>
    <property type="match status" value="1"/>
</dbReference>
<dbReference type="InterPro" id="IPR016181">
    <property type="entry name" value="Acyl_CoA_acyltransferase"/>
</dbReference>
<dbReference type="AlphaFoldDB" id="A0A1U7H777"/>
<comment type="caution">
    <text evidence="5">The sequence shown here is derived from an EMBL/GenBank/DDBJ whole genome shotgun (WGS) entry which is preliminary data.</text>
</comment>
<organism evidence="5 6">
    <name type="scientific">Hydrococcus rivularis NIES-593</name>
    <dbReference type="NCBI Taxonomy" id="1921803"/>
    <lineage>
        <taxon>Bacteria</taxon>
        <taxon>Bacillati</taxon>
        <taxon>Cyanobacteriota</taxon>
        <taxon>Cyanophyceae</taxon>
        <taxon>Pleurocapsales</taxon>
        <taxon>Hydrococcaceae</taxon>
        <taxon>Hydrococcus</taxon>
    </lineage>
</organism>
<reference evidence="5 6" key="1">
    <citation type="submission" date="2016-11" db="EMBL/GenBank/DDBJ databases">
        <title>Draft Genome Sequences of Nine Cyanobacterial Strains from Diverse Habitats.</title>
        <authorList>
            <person name="Zhu T."/>
            <person name="Hou S."/>
            <person name="Lu X."/>
            <person name="Hess W.R."/>
        </authorList>
    </citation>
    <scope>NUCLEOTIDE SEQUENCE [LARGE SCALE GENOMIC DNA]</scope>
    <source>
        <strain evidence="5 6">NIES-593</strain>
    </source>
</reference>
<dbReference type="PANTHER" id="PTHR10545:SF29">
    <property type="entry name" value="GH14572P-RELATED"/>
    <property type="match status" value="1"/>
</dbReference>
<dbReference type="CDD" id="cd04301">
    <property type="entry name" value="NAT_SF"/>
    <property type="match status" value="1"/>
</dbReference>
<accession>A0A1U7H777</accession>
<name>A0A1U7H777_9CYAN</name>
<dbReference type="RefSeq" id="WP_073601732.1">
    <property type="nucleotide sequence ID" value="NZ_MRCB01000055.1"/>
</dbReference>
<dbReference type="Gene3D" id="3.40.630.30">
    <property type="match status" value="1"/>
</dbReference>
<evidence type="ECO:0000256" key="1">
    <source>
        <dbReference type="ARBA" id="ARBA00008694"/>
    </source>
</evidence>
<dbReference type="GO" id="GO:0008080">
    <property type="term" value="F:N-acetyltransferase activity"/>
    <property type="evidence" value="ECO:0007669"/>
    <property type="project" value="UniProtKB-ARBA"/>
</dbReference>
<proteinExistence type="inferred from homology"/>
<dbReference type="PROSITE" id="PS51186">
    <property type="entry name" value="GNAT"/>
    <property type="match status" value="1"/>
</dbReference>
<evidence type="ECO:0000313" key="5">
    <source>
        <dbReference type="EMBL" id="OKH17950.1"/>
    </source>
</evidence>
<evidence type="ECO:0000313" key="6">
    <source>
        <dbReference type="Proteomes" id="UP000186868"/>
    </source>
</evidence>
<dbReference type="InterPro" id="IPR000182">
    <property type="entry name" value="GNAT_dom"/>
</dbReference>
<dbReference type="PANTHER" id="PTHR10545">
    <property type="entry name" value="DIAMINE N-ACETYLTRANSFERASE"/>
    <property type="match status" value="1"/>
</dbReference>
<evidence type="ECO:0000256" key="2">
    <source>
        <dbReference type="ARBA" id="ARBA00022679"/>
    </source>
</evidence>
<keyword evidence="3" id="KW-0012">Acyltransferase</keyword>
<protein>
    <submittedName>
        <fullName evidence="5">GNAT family N-acetyltransferase</fullName>
    </submittedName>
</protein>
<dbReference type="OrthoDB" id="9792929at2"/>
<keyword evidence="6" id="KW-1185">Reference proteome</keyword>
<feature type="domain" description="N-acetyltransferase" evidence="4">
    <location>
        <begin position="6"/>
        <end position="163"/>
    </location>
</feature>
<sequence>MENKQLLIREATKSDLPIILKLIYLKAQFDGCPESVEATLQKLEDTLFCNNPIEFILLAEIDREIIGFASYHYIYSTFLAQTCLWLNDLYIKPERRGKGIGTALIERLCQIAQENNCGRIDWTVSINNPKGIKFYERIGATIIQKVRLCRLDKNAIASRDRIC</sequence>
<dbReference type="STRING" id="1921803.NIES593_22585"/>
<dbReference type="Proteomes" id="UP000186868">
    <property type="component" value="Unassembled WGS sequence"/>
</dbReference>
<dbReference type="InterPro" id="IPR051016">
    <property type="entry name" value="Diverse_Substrate_AcTransf"/>
</dbReference>
<evidence type="ECO:0000259" key="4">
    <source>
        <dbReference type="PROSITE" id="PS51186"/>
    </source>
</evidence>